<evidence type="ECO:0000256" key="6">
    <source>
        <dbReference type="ARBA" id="ARBA00022723"/>
    </source>
</evidence>
<keyword evidence="12" id="KW-0472">Membrane</keyword>
<gene>
    <name evidence="17" type="ORF">NCGR_LOCUS53219</name>
</gene>
<feature type="compositionally biased region" description="Low complexity" evidence="15">
    <location>
        <begin position="69"/>
        <end position="78"/>
    </location>
</feature>
<proteinExistence type="inferred from homology"/>
<evidence type="ECO:0000256" key="1">
    <source>
        <dbReference type="ARBA" id="ARBA00001961"/>
    </source>
</evidence>
<dbReference type="InterPro" id="IPR006620">
    <property type="entry name" value="Pro_4_hyd_alph"/>
</dbReference>
<keyword evidence="18" id="KW-1185">Reference proteome</keyword>
<name>A0A811RIZ0_9POAL</name>
<dbReference type="GO" id="GO:0031418">
    <property type="term" value="F:L-ascorbic acid binding"/>
    <property type="evidence" value="ECO:0007669"/>
    <property type="project" value="InterPro"/>
</dbReference>
<evidence type="ECO:0000313" key="17">
    <source>
        <dbReference type="EMBL" id="CAD6269922.1"/>
    </source>
</evidence>
<evidence type="ECO:0000256" key="7">
    <source>
        <dbReference type="ARBA" id="ARBA00022964"/>
    </source>
</evidence>
<comment type="similarity">
    <text evidence="3">Belongs to the P4HA family.</text>
</comment>
<dbReference type="PANTHER" id="PTHR10869:SF243">
    <property type="entry name" value="OS10G0497800 PROTEIN"/>
    <property type="match status" value="1"/>
</dbReference>
<dbReference type="PROSITE" id="PS51471">
    <property type="entry name" value="FE2OG_OXY"/>
    <property type="match status" value="1"/>
</dbReference>
<evidence type="ECO:0000256" key="11">
    <source>
        <dbReference type="ARBA" id="ARBA00023004"/>
    </source>
</evidence>
<comment type="caution">
    <text evidence="17">The sequence shown here is derived from an EMBL/GenBank/DDBJ whole genome shotgun (WGS) entry which is preliminary data.</text>
</comment>
<evidence type="ECO:0000256" key="2">
    <source>
        <dbReference type="ARBA" id="ARBA00004648"/>
    </source>
</evidence>
<dbReference type="Gene3D" id="2.60.120.620">
    <property type="entry name" value="q2cbj1_9rhob like domain"/>
    <property type="match status" value="1"/>
</dbReference>
<comment type="cofactor">
    <cofactor evidence="1">
        <name>L-ascorbate</name>
        <dbReference type="ChEBI" id="CHEBI:38290"/>
    </cofactor>
</comment>
<comment type="subcellular location">
    <subcellularLocation>
        <location evidence="2">Endoplasmic reticulum membrane</location>
        <topology evidence="2">Single-pass type II membrane protein</topology>
    </subcellularLocation>
</comment>
<dbReference type="OrthoDB" id="420380at2759"/>
<evidence type="ECO:0000256" key="4">
    <source>
        <dbReference type="ARBA" id="ARBA00012269"/>
    </source>
</evidence>
<evidence type="ECO:0000256" key="13">
    <source>
        <dbReference type="ARBA" id="ARBA00023180"/>
    </source>
</evidence>
<evidence type="ECO:0000256" key="14">
    <source>
        <dbReference type="ARBA" id="ARBA00049169"/>
    </source>
</evidence>
<reference evidence="17" key="1">
    <citation type="submission" date="2020-10" db="EMBL/GenBank/DDBJ databases">
        <authorList>
            <person name="Han B."/>
            <person name="Lu T."/>
            <person name="Zhao Q."/>
            <person name="Huang X."/>
            <person name="Zhao Y."/>
        </authorList>
    </citation>
    <scope>NUCLEOTIDE SEQUENCE</scope>
</reference>
<evidence type="ECO:0000256" key="8">
    <source>
        <dbReference type="ARBA" id="ARBA00022968"/>
    </source>
</evidence>
<keyword evidence="9" id="KW-1133">Transmembrane helix</keyword>
<dbReference type="Pfam" id="PF13640">
    <property type="entry name" value="2OG-FeII_Oxy_3"/>
    <property type="match status" value="1"/>
</dbReference>
<evidence type="ECO:0000256" key="10">
    <source>
        <dbReference type="ARBA" id="ARBA00023002"/>
    </source>
</evidence>
<keyword evidence="10" id="KW-0560">Oxidoreductase</keyword>
<dbReference type="GO" id="GO:0005789">
    <property type="term" value="C:endoplasmic reticulum membrane"/>
    <property type="evidence" value="ECO:0007669"/>
    <property type="project" value="UniProtKB-SubCell"/>
</dbReference>
<dbReference type="EC" id="1.14.11.2" evidence="4"/>
<comment type="catalytic activity">
    <reaction evidence="14">
        <text>L-prolyl-[collagen] + 2-oxoglutarate + O2 = trans-4-hydroxy-L-prolyl-[collagen] + succinate + CO2</text>
        <dbReference type="Rhea" id="RHEA:18945"/>
        <dbReference type="Rhea" id="RHEA-COMP:11676"/>
        <dbReference type="Rhea" id="RHEA-COMP:11680"/>
        <dbReference type="ChEBI" id="CHEBI:15379"/>
        <dbReference type="ChEBI" id="CHEBI:16526"/>
        <dbReference type="ChEBI" id="CHEBI:16810"/>
        <dbReference type="ChEBI" id="CHEBI:30031"/>
        <dbReference type="ChEBI" id="CHEBI:50342"/>
        <dbReference type="ChEBI" id="CHEBI:61965"/>
        <dbReference type="EC" id="1.14.11.2"/>
    </reaction>
</comment>
<dbReference type="SMART" id="SM00702">
    <property type="entry name" value="P4Hc"/>
    <property type="match status" value="1"/>
</dbReference>
<dbReference type="EMBL" id="CAJGYO010000015">
    <property type="protein sequence ID" value="CAD6269922.1"/>
    <property type="molecule type" value="Genomic_DNA"/>
</dbReference>
<dbReference type="PANTHER" id="PTHR10869">
    <property type="entry name" value="PROLYL 4-HYDROXYLASE ALPHA SUBUNIT"/>
    <property type="match status" value="1"/>
</dbReference>
<evidence type="ECO:0000256" key="9">
    <source>
        <dbReference type="ARBA" id="ARBA00022989"/>
    </source>
</evidence>
<evidence type="ECO:0000256" key="3">
    <source>
        <dbReference type="ARBA" id="ARBA00006511"/>
    </source>
</evidence>
<organism evidence="17 18">
    <name type="scientific">Miscanthus lutarioriparius</name>
    <dbReference type="NCBI Taxonomy" id="422564"/>
    <lineage>
        <taxon>Eukaryota</taxon>
        <taxon>Viridiplantae</taxon>
        <taxon>Streptophyta</taxon>
        <taxon>Embryophyta</taxon>
        <taxon>Tracheophyta</taxon>
        <taxon>Spermatophyta</taxon>
        <taxon>Magnoliopsida</taxon>
        <taxon>Liliopsida</taxon>
        <taxon>Poales</taxon>
        <taxon>Poaceae</taxon>
        <taxon>PACMAD clade</taxon>
        <taxon>Panicoideae</taxon>
        <taxon>Andropogonodae</taxon>
        <taxon>Andropogoneae</taxon>
        <taxon>Saccharinae</taxon>
        <taxon>Miscanthus</taxon>
    </lineage>
</organism>
<dbReference type="InterPro" id="IPR045054">
    <property type="entry name" value="P4HA-like"/>
</dbReference>
<keyword evidence="5" id="KW-0812">Transmembrane</keyword>
<evidence type="ECO:0000259" key="16">
    <source>
        <dbReference type="PROSITE" id="PS51471"/>
    </source>
</evidence>
<dbReference type="FunFam" id="2.60.120.620:FF:000002">
    <property type="entry name" value="Prolyl 4-hydroxylase 4"/>
    <property type="match status" value="1"/>
</dbReference>
<feature type="domain" description="Fe2OG dioxygenase" evidence="16">
    <location>
        <begin position="102"/>
        <end position="221"/>
    </location>
</feature>
<protein>
    <recommendedName>
        <fullName evidence="4">procollagen-proline 4-dioxygenase</fullName>
        <ecNumber evidence="4">1.14.11.2</ecNumber>
    </recommendedName>
</protein>
<keyword evidence="11" id="KW-0408">Iron</keyword>
<keyword evidence="7" id="KW-0223">Dioxygenase</keyword>
<evidence type="ECO:0000256" key="5">
    <source>
        <dbReference type="ARBA" id="ARBA00022692"/>
    </source>
</evidence>
<dbReference type="GO" id="GO:0004656">
    <property type="term" value="F:procollagen-proline 4-dioxygenase activity"/>
    <property type="evidence" value="ECO:0007669"/>
    <property type="project" value="UniProtKB-EC"/>
</dbReference>
<feature type="region of interest" description="Disordered" evidence="15">
    <location>
        <begin position="55"/>
        <end position="78"/>
    </location>
</feature>
<dbReference type="AlphaFoldDB" id="A0A811RIZ0"/>
<dbReference type="Proteomes" id="UP000604825">
    <property type="component" value="Unassembled WGS sequence"/>
</dbReference>
<keyword evidence="8" id="KW-0735">Signal-anchor</keyword>
<dbReference type="InterPro" id="IPR044862">
    <property type="entry name" value="Pro_4_hyd_alph_FE2OG_OXY"/>
</dbReference>
<accession>A0A811RIZ0</accession>
<keyword evidence="6" id="KW-0479">Metal-binding</keyword>
<sequence>MEELSTEPRATVYHNFLFASPFNLVITESYAVRSQSKKECDHLISLAKPHMTRSKVVDSLTGETKESSSRTSSGMSLTRGQDTIIRTIEKRIADYTSIPIENGEGLQVLHYAIGQKSEPHFDYTNVSFVTKNGGRRMATLLMYLSDVEKGGETVFPNATAKGKLSNQCLKLKSGISVKPKMGDALLFWSMKPDGSRDPTSLHGGSPVIKGDKWSATKWMHVNKYN</sequence>
<evidence type="ECO:0000313" key="18">
    <source>
        <dbReference type="Proteomes" id="UP000604825"/>
    </source>
</evidence>
<evidence type="ECO:0000256" key="15">
    <source>
        <dbReference type="SAM" id="MobiDB-lite"/>
    </source>
</evidence>
<evidence type="ECO:0000256" key="12">
    <source>
        <dbReference type="ARBA" id="ARBA00023136"/>
    </source>
</evidence>
<dbReference type="InterPro" id="IPR005123">
    <property type="entry name" value="Oxoglu/Fe-dep_dioxygenase_dom"/>
</dbReference>
<keyword evidence="13" id="KW-0325">Glycoprotein</keyword>
<dbReference type="GO" id="GO:0005506">
    <property type="term" value="F:iron ion binding"/>
    <property type="evidence" value="ECO:0007669"/>
    <property type="project" value="InterPro"/>
</dbReference>